<protein>
    <submittedName>
        <fullName evidence="1">Uncharacterized protein</fullName>
    </submittedName>
</protein>
<evidence type="ECO:0000313" key="2">
    <source>
        <dbReference type="Proteomes" id="UP000199021"/>
    </source>
</evidence>
<organism evidence="1 2">
    <name type="scientific">Neolewinella agarilytica</name>
    <dbReference type="NCBI Taxonomy" id="478744"/>
    <lineage>
        <taxon>Bacteria</taxon>
        <taxon>Pseudomonadati</taxon>
        <taxon>Bacteroidota</taxon>
        <taxon>Saprospiria</taxon>
        <taxon>Saprospirales</taxon>
        <taxon>Lewinellaceae</taxon>
        <taxon>Neolewinella</taxon>
    </lineage>
</organism>
<dbReference type="EMBL" id="FOFB01000024">
    <property type="protein sequence ID" value="SER10634.1"/>
    <property type="molecule type" value="Genomic_DNA"/>
</dbReference>
<reference evidence="2" key="1">
    <citation type="submission" date="2016-10" db="EMBL/GenBank/DDBJ databases">
        <authorList>
            <person name="Varghese N."/>
            <person name="Submissions S."/>
        </authorList>
    </citation>
    <scope>NUCLEOTIDE SEQUENCE [LARGE SCALE GENOMIC DNA]</scope>
    <source>
        <strain evidence="2">DSM 24740</strain>
    </source>
</reference>
<keyword evidence="2" id="KW-1185">Reference proteome</keyword>
<sequence>MTLKEVPFWSVGDGEEIWGATSMMVGELVALLK</sequence>
<dbReference type="AlphaFoldDB" id="A0A1H9LGU9"/>
<accession>A0A1H9LGU9</accession>
<gene>
    <name evidence="1" type="ORF">SAMN05444359_12432</name>
</gene>
<dbReference type="Proteomes" id="UP000199021">
    <property type="component" value="Unassembled WGS sequence"/>
</dbReference>
<evidence type="ECO:0000313" key="1">
    <source>
        <dbReference type="EMBL" id="SER10634.1"/>
    </source>
</evidence>
<proteinExistence type="predicted"/>
<name>A0A1H9LGU9_9BACT</name>
<dbReference type="InParanoid" id="A0A1H9LGU9"/>